<comment type="caution">
    <text evidence="4">The sequence shown here is derived from an EMBL/GenBank/DDBJ whole genome shotgun (WGS) entry which is preliminary data.</text>
</comment>
<proteinExistence type="predicted"/>
<keyword evidence="5" id="KW-1185">Reference proteome</keyword>
<feature type="signal peptide" evidence="2">
    <location>
        <begin position="1"/>
        <end position="24"/>
    </location>
</feature>
<feature type="chain" id="PRO_5020234927" description="Putative auto-transporter adhesin head GIN domain-containing protein" evidence="2">
    <location>
        <begin position="25"/>
        <end position="283"/>
    </location>
</feature>
<dbReference type="AlphaFoldDB" id="A0A4R5UDI2"/>
<evidence type="ECO:0000256" key="1">
    <source>
        <dbReference type="SAM" id="MobiDB-lite"/>
    </source>
</evidence>
<dbReference type="InterPro" id="IPR021255">
    <property type="entry name" value="DUF2807"/>
</dbReference>
<name>A0A4R5UDI2_9GAMM</name>
<dbReference type="Proteomes" id="UP000295543">
    <property type="component" value="Unassembled WGS sequence"/>
</dbReference>
<dbReference type="Pfam" id="PF10988">
    <property type="entry name" value="DUF2807"/>
    <property type="match status" value="1"/>
</dbReference>
<evidence type="ECO:0000313" key="5">
    <source>
        <dbReference type="Proteomes" id="UP000295543"/>
    </source>
</evidence>
<dbReference type="RefSeq" id="WP_133392817.1">
    <property type="nucleotide sequence ID" value="NZ_SMTG01000002.1"/>
</dbReference>
<keyword evidence="2" id="KW-0732">Signal</keyword>
<feature type="domain" description="Putative auto-transporter adhesin head GIN" evidence="3">
    <location>
        <begin position="202"/>
        <end position="273"/>
    </location>
</feature>
<evidence type="ECO:0000256" key="2">
    <source>
        <dbReference type="SAM" id="SignalP"/>
    </source>
</evidence>
<gene>
    <name evidence="4" type="ORF">E2F49_04785</name>
</gene>
<accession>A0A4R5UDI2</accession>
<dbReference type="Gene3D" id="2.160.20.120">
    <property type="match status" value="1"/>
</dbReference>
<organism evidence="4 5">
    <name type="scientific">Luteimonas terrae</name>
    <dbReference type="NCBI Taxonomy" id="1530191"/>
    <lineage>
        <taxon>Bacteria</taxon>
        <taxon>Pseudomonadati</taxon>
        <taxon>Pseudomonadota</taxon>
        <taxon>Gammaproteobacteria</taxon>
        <taxon>Lysobacterales</taxon>
        <taxon>Lysobacteraceae</taxon>
        <taxon>Luteimonas</taxon>
    </lineage>
</organism>
<dbReference type="EMBL" id="SMTG01000002">
    <property type="protein sequence ID" value="TDK33347.1"/>
    <property type="molecule type" value="Genomic_DNA"/>
</dbReference>
<evidence type="ECO:0000259" key="3">
    <source>
        <dbReference type="Pfam" id="PF10988"/>
    </source>
</evidence>
<evidence type="ECO:0000313" key="4">
    <source>
        <dbReference type="EMBL" id="TDK33347.1"/>
    </source>
</evidence>
<dbReference type="OrthoDB" id="5944342at2"/>
<sequence>MPSAAFRVPLVVVLAALTALPLAAAAQDGPQCRHSQPRELALQLEGIRTVRFDIGNSKLRVDGAAQPDATLRGRACASNESALAALVLDQKREGDTLHVTMRRERNVTGWMGNQYAYLDLTGQVPANVLVQAVVGSGDAWVTGVAAASADVGSGDADVRRIAGRVTAKVGSGDVNIDEAGELKVLSIGSGDVEARGVRGPVEVGSIGSGDFKLERGGGDVRIGSVGSGDVELRDVTGSVQVDSIGSGDIDVRGVGGDLTVSSKGSGDISHRDVRGTVNLPRRR</sequence>
<reference evidence="4 5" key="1">
    <citation type="submission" date="2019-03" db="EMBL/GenBank/DDBJ databases">
        <title>Luteimonas zhaokaii sp.nov., isolated from the rectal contents of Plateau pika in Yushu, Qinghai Province, China.</title>
        <authorList>
            <person name="Zhang G."/>
        </authorList>
    </citation>
    <scope>NUCLEOTIDE SEQUENCE [LARGE SCALE GENOMIC DNA]</scope>
    <source>
        <strain evidence="4 5">THG-MD21</strain>
    </source>
</reference>
<feature type="region of interest" description="Disordered" evidence="1">
    <location>
        <begin position="261"/>
        <end position="283"/>
    </location>
</feature>
<protein>
    <recommendedName>
        <fullName evidence="3">Putative auto-transporter adhesin head GIN domain-containing protein</fullName>
    </recommendedName>
</protein>